<keyword evidence="3" id="KW-1185">Reference proteome</keyword>
<accession>A0A6H5GJB2</accession>
<sequence length="152" mass="16724">MTRQVGYRTSDGRKSKETTDSSDQEDAEAAIRKIGKFGSKAMLDVSINNEIVEMIYDPGAVQTVINRTIWEQIGSPKLKPTRDLLAYTNVPITTLGTTTVMVSAFGKTLPLQLCVVDTQDAPLFGFSWAMAFNLPMPEGARICKVQCSEDSR</sequence>
<evidence type="ECO:0008006" key="4">
    <source>
        <dbReference type="Google" id="ProtNLM"/>
    </source>
</evidence>
<dbReference type="EMBL" id="CADCXU010014302">
    <property type="protein sequence ID" value="CAB0003997.1"/>
    <property type="molecule type" value="Genomic_DNA"/>
</dbReference>
<reference evidence="2 3" key="1">
    <citation type="submission" date="2020-02" db="EMBL/GenBank/DDBJ databases">
        <authorList>
            <person name="Ferguson B K."/>
        </authorList>
    </citation>
    <scope>NUCLEOTIDE SEQUENCE [LARGE SCALE GENOMIC DNA]</scope>
</reference>
<evidence type="ECO:0000256" key="1">
    <source>
        <dbReference type="SAM" id="MobiDB-lite"/>
    </source>
</evidence>
<dbReference type="OrthoDB" id="6776947at2759"/>
<dbReference type="Proteomes" id="UP000479000">
    <property type="component" value="Unassembled WGS sequence"/>
</dbReference>
<feature type="compositionally biased region" description="Basic and acidic residues" evidence="1">
    <location>
        <begin position="10"/>
        <end position="19"/>
    </location>
</feature>
<dbReference type="InterPro" id="IPR021109">
    <property type="entry name" value="Peptidase_aspartic_dom_sf"/>
</dbReference>
<organism evidence="2 3">
    <name type="scientific">Nesidiocoris tenuis</name>
    <dbReference type="NCBI Taxonomy" id="355587"/>
    <lineage>
        <taxon>Eukaryota</taxon>
        <taxon>Metazoa</taxon>
        <taxon>Ecdysozoa</taxon>
        <taxon>Arthropoda</taxon>
        <taxon>Hexapoda</taxon>
        <taxon>Insecta</taxon>
        <taxon>Pterygota</taxon>
        <taxon>Neoptera</taxon>
        <taxon>Paraneoptera</taxon>
        <taxon>Hemiptera</taxon>
        <taxon>Heteroptera</taxon>
        <taxon>Panheteroptera</taxon>
        <taxon>Cimicomorpha</taxon>
        <taxon>Miridae</taxon>
        <taxon>Dicyphina</taxon>
        <taxon>Nesidiocoris</taxon>
    </lineage>
</organism>
<proteinExistence type="predicted"/>
<dbReference type="SUPFAM" id="SSF50630">
    <property type="entry name" value="Acid proteases"/>
    <property type="match status" value="1"/>
</dbReference>
<gene>
    <name evidence="2" type="ORF">NTEN_LOCUS9474</name>
</gene>
<evidence type="ECO:0000313" key="3">
    <source>
        <dbReference type="Proteomes" id="UP000479000"/>
    </source>
</evidence>
<dbReference type="AlphaFoldDB" id="A0A6H5GJB2"/>
<feature type="non-terminal residue" evidence="2">
    <location>
        <position position="152"/>
    </location>
</feature>
<dbReference type="Gene3D" id="2.40.70.10">
    <property type="entry name" value="Acid Proteases"/>
    <property type="match status" value="1"/>
</dbReference>
<evidence type="ECO:0000313" key="2">
    <source>
        <dbReference type="EMBL" id="CAB0003997.1"/>
    </source>
</evidence>
<name>A0A6H5GJB2_9HEMI</name>
<feature type="region of interest" description="Disordered" evidence="1">
    <location>
        <begin position="1"/>
        <end position="27"/>
    </location>
</feature>
<protein>
    <recommendedName>
        <fullName evidence="4">Peptidase A2 domain-containing protein</fullName>
    </recommendedName>
</protein>